<reference evidence="2" key="1">
    <citation type="journal article" date="2014" name="Nat. Commun.">
        <title>Genome sequence of mungbean and insights into evolution within Vigna species.</title>
        <authorList>
            <person name="Kang Y.J."/>
            <person name="Kim S.K."/>
            <person name="Kim M.Y."/>
            <person name="Lestari P."/>
            <person name="Kim K.H."/>
            <person name="Ha B.K."/>
            <person name="Jun T.H."/>
            <person name="Hwang W.J."/>
            <person name="Lee T."/>
            <person name="Lee J."/>
            <person name="Shim S."/>
            <person name="Yoon M.Y."/>
            <person name="Jang Y.E."/>
            <person name="Han K.S."/>
            <person name="Taeprayoon P."/>
            <person name="Yoon N."/>
            <person name="Somta P."/>
            <person name="Tanya P."/>
            <person name="Kim K.S."/>
            <person name="Gwag J.G."/>
            <person name="Moon J.K."/>
            <person name="Lee Y.H."/>
            <person name="Park B.S."/>
            <person name="Bombarely A."/>
            <person name="Doyle J.J."/>
            <person name="Jackson S.A."/>
            <person name="Schafleitner R."/>
            <person name="Srinives P."/>
            <person name="Varshney R.K."/>
            <person name="Lee S.H."/>
        </authorList>
    </citation>
    <scope>NUCLEOTIDE SEQUENCE [LARGE SCALE GENOMIC DNA]</scope>
    <source>
        <strain evidence="2">cv. VC1973A</strain>
    </source>
</reference>
<dbReference type="OrthoDB" id="1723222at2759"/>
<protein>
    <submittedName>
        <fullName evidence="3">Uncharacterized protein LOC106774657</fullName>
    </submittedName>
</protein>
<dbReference type="SUPFAM" id="SSF53098">
    <property type="entry name" value="Ribonuclease H-like"/>
    <property type="match status" value="1"/>
</dbReference>
<accession>A0A1S3VFQ1</accession>
<gene>
    <name evidence="3" type="primary">LOC106774657</name>
</gene>
<dbReference type="GO" id="GO:0003676">
    <property type="term" value="F:nucleic acid binding"/>
    <property type="evidence" value="ECO:0007669"/>
    <property type="project" value="InterPro"/>
</dbReference>
<dbReference type="GO" id="GO:0015074">
    <property type="term" value="P:DNA integration"/>
    <property type="evidence" value="ECO:0007669"/>
    <property type="project" value="InterPro"/>
</dbReference>
<sequence>MIKFLKRKIFSRFGTPTVLISNGGSHICNSQLAKVLKHYGVRHNVVAPYHSQTNGEAEVSNTEIKRILEKTVAFSRRDLLQKIDDALWAYRTTMKTSMGLSPFQLVYGKACHLPVEIEHKALWALKFLNFDPHETQSKHRSQLLDLEEIWLHAYDSSRSYKEKVKFYHDRKLIKRAFNPRQLVLLFNLRLKLFLGKLKSKWTGPLLIKHVYPNGAVELVNPAKNDPQDS</sequence>
<evidence type="ECO:0000313" key="3">
    <source>
        <dbReference type="RefSeq" id="XP_014517186.1"/>
    </source>
</evidence>
<dbReference type="PANTHER" id="PTHR47266">
    <property type="entry name" value="ENDONUCLEASE-RELATED"/>
    <property type="match status" value="1"/>
</dbReference>
<feature type="domain" description="Integrase catalytic" evidence="1">
    <location>
        <begin position="1"/>
        <end position="110"/>
    </location>
</feature>
<dbReference type="InterPro" id="IPR001584">
    <property type="entry name" value="Integrase_cat-core"/>
</dbReference>
<keyword evidence="2" id="KW-1185">Reference proteome</keyword>
<evidence type="ECO:0000259" key="1">
    <source>
        <dbReference type="PROSITE" id="PS50994"/>
    </source>
</evidence>
<dbReference type="InterPro" id="IPR052160">
    <property type="entry name" value="Gypsy_RT_Integrase-like"/>
</dbReference>
<dbReference type="RefSeq" id="XP_014517186.1">
    <property type="nucleotide sequence ID" value="XM_014661700.1"/>
</dbReference>
<dbReference type="GeneID" id="106774657"/>
<dbReference type="InterPro" id="IPR036397">
    <property type="entry name" value="RNaseH_sf"/>
</dbReference>
<reference evidence="3" key="2">
    <citation type="submission" date="2025-08" db="UniProtKB">
        <authorList>
            <consortium name="RefSeq"/>
        </authorList>
    </citation>
    <scope>IDENTIFICATION</scope>
    <source>
        <tissue evidence="3">Leaf</tissue>
    </source>
</reference>
<dbReference type="Proteomes" id="UP000087766">
    <property type="component" value="Chromosome 10"/>
</dbReference>
<dbReference type="PROSITE" id="PS50994">
    <property type="entry name" value="INTEGRASE"/>
    <property type="match status" value="1"/>
</dbReference>
<organism evidence="2 3">
    <name type="scientific">Vigna radiata var. radiata</name>
    <name type="common">Mung bean</name>
    <name type="synonym">Phaseolus aureus</name>
    <dbReference type="NCBI Taxonomy" id="3916"/>
    <lineage>
        <taxon>Eukaryota</taxon>
        <taxon>Viridiplantae</taxon>
        <taxon>Streptophyta</taxon>
        <taxon>Embryophyta</taxon>
        <taxon>Tracheophyta</taxon>
        <taxon>Spermatophyta</taxon>
        <taxon>Magnoliopsida</taxon>
        <taxon>eudicotyledons</taxon>
        <taxon>Gunneridae</taxon>
        <taxon>Pentapetalae</taxon>
        <taxon>rosids</taxon>
        <taxon>fabids</taxon>
        <taxon>Fabales</taxon>
        <taxon>Fabaceae</taxon>
        <taxon>Papilionoideae</taxon>
        <taxon>50 kb inversion clade</taxon>
        <taxon>NPAAA clade</taxon>
        <taxon>indigoferoid/millettioid clade</taxon>
        <taxon>Phaseoleae</taxon>
        <taxon>Vigna</taxon>
    </lineage>
</organism>
<evidence type="ECO:0000313" key="2">
    <source>
        <dbReference type="Proteomes" id="UP000087766"/>
    </source>
</evidence>
<dbReference type="STRING" id="3916.A0A1S3VFQ1"/>
<dbReference type="Gene3D" id="3.30.420.10">
    <property type="entry name" value="Ribonuclease H-like superfamily/Ribonuclease H"/>
    <property type="match status" value="1"/>
</dbReference>
<dbReference type="KEGG" id="vra:106774657"/>
<name>A0A1S3VFQ1_VIGRR</name>
<dbReference type="InterPro" id="IPR012337">
    <property type="entry name" value="RNaseH-like_sf"/>
</dbReference>
<proteinExistence type="predicted"/>
<dbReference type="AlphaFoldDB" id="A0A1S3VFQ1"/>